<comment type="caution">
    <text evidence="1">The sequence shown here is derived from an EMBL/GenBank/DDBJ whole genome shotgun (WGS) entry which is preliminary data.</text>
</comment>
<gene>
    <name evidence="1" type="ORF">BJ138DRAFT_1132648</name>
</gene>
<accession>A0ACB8AQ95</accession>
<protein>
    <submittedName>
        <fullName evidence="1">Family 61 glycoside hydrolase</fullName>
    </submittedName>
</protein>
<proteinExistence type="predicted"/>
<reference evidence="1" key="1">
    <citation type="journal article" date="2021" name="New Phytol.">
        <title>Evolutionary innovations through gain and loss of genes in the ectomycorrhizal Boletales.</title>
        <authorList>
            <person name="Wu G."/>
            <person name="Miyauchi S."/>
            <person name="Morin E."/>
            <person name="Kuo A."/>
            <person name="Drula E."/>
            <person name="Varga T."/>
            <person name="Kohler A."/>
            <person name="Feng B."/>
            <person name="Cao Y."/>
            <person name="Lipzen A."/>
            <person name="Daum C."/>
            <person name="Hundley H."/>
            <person name="Pangilinan J."/>
            <person name="Johnson J."/>
            <person name="Barry K."/>
            <person name="LaButti K."/>
            <person name="Ng V."/>
            <person name="Ahrendt S."/>
            <person name="Min B."/>
            <person name="Choi I.G."/>
            <person name="Park H."/>
            <person name="Plett J.M."/>
            <person name="Magnuson J."/>
            <person name="Spatafora J.W."/>
            <person name="Nagy L.G."/>
            <person name="Henrissat B."/>
            <person name="Grigoriev I.V."/>
            <person name="Yang Z.L."/>
            <person name="Xu J."/>
            <person name="Martin F.M."/>
        </authorList>
    </citation>
    <scope>NUCLEOTIDE SEQUENCE</scope>
    <source>
        <strain evidence="1">ATCC 28755</strain>
    </source>
</reference>
<organism evidence="1 2">
    <name type="scientific">Hygrophoropsis aurantiaca</name>
    <dbReference type="NCBI Taxonomy" id="72124"/>
    <lineage>
        <taxon>Eukaryota</taxon>
        <taxon>Fungi</taxon>
        <taxon>Dikarya</taxon>
        <taxon>Basidiomycota</taxon>
        <taxon>Agaricomycotina</taxon>
        <taxon>Agaricomycetes</taxon>
        <taxon>Agaricomycetidae</taxon>
        <taxon>Boletales</taxon>
        <taxon>Coniophorineae</taxon>
        <taxon>Hygrophoropsidaceae</taxon>
        <taxon>Hygrophoropsis</taxon>
    </lineage>
</organism>
<keyword evidence="1" id="KW-0378">Hydrolase</keyword>
<dbReference type="EMBL" id="MU267600">
    <property type="protein sequence ID" value="KAH7915475.1"/>
    <property type="molecule type" value="Genomic_DNA"/>
</dbReference>
<dbReference type="Proteomes" id="UP000790377">
    <property type="component" value="Unassembled WGS sequence"/>
</dbReference>
<evidence type="ECO:0000313" key="1">
    <source>
        <dbReference type="EMBL" id="KAH7915475.1"/>
    </source>
</evidence>
<name>A0ACB8AQ95_9AGAM</name>
<evidence type="ECO:0000313" key="2">
    <source>
        <dbReference type="Proteomes" id="UP000790377"/>
    </source>
</evidence>
<keyword evidence="2" id="KW-1185">Reference proteome</keyword>
<sequence>MKTGIILAIASALLPIVSAHYRWTSLIANGVTTAEYEYVRVNTNDNSPVTDVTSTDLRCNVGGLGSGTATSTDTVTAGSTVGLALDIAIYHQGVVNIYMAKAPSGTNISDWDGSGTVWFKVHEVTAVTDGGTSISWPSIGMSQVTFTIPSDIPDGEYFIRAEDIALHASPPFPGEMYVASTFGGAQFYISCAQVNIQGGGSGNPGPLVAIPGVYTGYEPGILIVLLQPANYTQPGPAVWSG</sequence>